<dbReference type="Pfam" id="PF12307">
    <property type="entry name" value="DUF3631"/>
    <property type="match status" value="1"/>
</dbReference>
<dbReference type="InterPro" id="IPR022081">
    <property type="entry name" value="DUF3631"/>
</dbReference>
<accession>A0A1H5PIK2</accession>
<dbReference type="Proteomes" id="UP000181980">
    <property type="component" value="Unassembled WGS sequence"/>
</dbReference>
<evidence type="ECO:0000259" key="1">
    <source>
        <dbReference type="Pfam" id="PF12307"/>
    </source>
</evidence>
<evidence type="ECO:0000313" key="2">
    <source>
        <dbReference type="EMBL" id="SEF13772.1"/>
    </source>
</evidence>
<proteinExistence type="predicted"/>
<sequence length="424" mass="47304">MNFPLFADLPDGDRQAIITEFVSQGGDTNNRTDLIQWIGSNKRLYANHEALYYTLGEARVTGGPPDDLAALTSEVLDEVYAFTGRFIAYPSDDAHVAHVLWIAHTWLMDVWDSTPRIAFLSTEPGSGKSRCLEVTEPLVPKAVHAFSATPAYLVRKIATDQVTVLFDEVDTIFGPKTKDNHEDVRAVLNAGHRRGAVVGRCTKGAKGQMVTEELPAYAAVALAGLGNLPDTILTRSVVIRMRRRSTSEQVEPWRERRHKAEAALIAKRLEEWSNFIRPKLTEPEMPEGIEDRNADVWEPLLAVSDQAKHGFGKEWPLTSRVSAVSLVSLGGAEAQSLGVKLLDDIRNIFNSVSVDRVPSEWMITALNQLEESPWATMKGGSLDARRLAYHLRKYDIGPKQVRFTDGSLKGYMRVDFEDAWSRYL</sequence>
<protein>
    <recommendedName>
        <fullName evidence="1">DUF3631 domain-containing protein</fullName>
    </recommendedName>
</protein>
<reference evidence="3" key="1">
    <citation type="submission" date="2016-10" db="EMBL/GenBank/DDBJ databases">
        <authorList>
            <person name="Varghese N."/>
            <person name="Submissions S."/>
        </authorList>
    </citation>
    <scope>NUCLEOTIDE SEQUENCE [LARGE SCALE GENOMIC DNA]</scope>
    <source>
        <strain evidence="3">DSM 45237</strain>
    </source>
</reference>
<dbReference type="AlphaFoldDB" id="A0A1H5PIK2"/>
<gene>
    <name evidence="2" type="ORF">SAMN04488561_4469</name>
</gene>
<dbReference type="STRING" id="561176.SAMN04488561_4469"/>
<organism evidence="2 3">
    <name type="scientific">Jiangella alba</name>
    <dbReference type="NCBI Taxonomy" id="561176"/>
    <lineage>
        <taxon>Bacteria</taxon>
        <taxon>Bacillati</taxon>
        <taxon>Actinomycetota</taxon>
        <taxon>Actinomycetes</taxon>
        <taxon>Jiangellales</taxon>
        <taxon>Jiangellaceae</taxon>
        <taxon>Jiangella</taxon>
    </lineage>
</organism>
<name>A0A1H5PIK2_9ACTN</name>
<dbReference type="EMBL" id="FNUC01000004">
    <property type="protein sequence ID" value="SEF13772.1"/>
    <property type="molecule type" value="Genomic_DNA"/>
</dbReference>
<keyword evidence="3" id="KW-1185">Reference proteome</keyword>
<feature type="domain" description="DUF3631" evidence="1">
    <location>
        <begin position="240"/>
        <end position="423"/>
    </location>
</feature>
<evidence type="ECO:0000313" key="3">
    <source>
        <dbReference type="Proteomes" id="UP000181980"/>
    </source>
</evidence>